<dbReference type="OrthoDB" id="6371519at2759"/>
<evidence type="ECO:0000256" key="4">
    <source>
        <dbReference type="ARBA" id="ARBA00022729"/>
    </source>
</evidence>
<dbReference type="Proteomes" id="UP000261540">
    <property type="component" value="Unplaced"/>
</dbReference>
<evidence type="ECO:0000256" key="10">
    <source>
        <dbReference type="SAM" id="SignalP"/>
    </source>
</evidence>
<evidence type="ECO:0000256" key="6">
    <source>
        <dbReference type="ARBA" id="ARBA00023034"/>
    </source>
</evidence>
<feature type="signal peptide" evidence="10">
    <location>
        <begin position="1"/>
        <end position="25"/>
    </location>
</feature>
<evidence type="ECO:0000313" key="11">
    <source>
        <dbReference type="Ensembl" id="ENSPKIP00000040849.1"/>
    </source>
</evidence>
<protein>
    <submittedName>
        <fullName evidence="11">Transmembrane protein 59-like</fullName>
    </submittedName>
</protein>
<dbReference type="InterPro" id="IPR022065">
    <property type="entry name" value="Uncharacterised_TMEM59"/>
</dbReference>
<comment type="similarity">
    <text evidence="2">Belongs to the TMEM59 family.</text>
</comment>
<keyword evidence="6" id="KW-0333">Golgi apparatus</keyword>
<dbReference type="GeneTree" id="ENSGT00390000008279"/>
<keyword evidence="8" id="KW-0325">Glycoprotein</keyword>
<sequence>MFYVGVRVCAAPALVSLLLLGFAVASSDVFDTHQGDISYCKKRCQMAAKNKNTAKDAVLNACHRGCLLFSICQFVNGNAGFNASKEECHGACREAYGRPAELEACDRGCGSQRSEAESRRRRLKALVRRSRPRSVVDLLSSWCSDVISSAQSLISSSWTLYLRVDDGKVVTLQAQPEGAYHLPKLQVPRSDVSHTQRPHAGEGDPPACLQHGPHAVTHPHVLTTLAVLCGADFEEACVCVKQHGGKAGFAPGGKLRPAVQHAGEAADEHDFLGCMSRRSGLPRWILASCIFLSIMVMLWLSCASLVTAPEQHVKAQLSINGDKDFWEDVQKVAPYHVTPVIAVAVSQSDAGKEVGPLPVKVDLSKATI</sequence>
<evidence type="ECO:0000256" key="5">
    <source>
        <dbReference type="ARBA" id="ARBA00022989"/>
    </source>
</evidence>
<name>A0A3B3TDK7_9TELE</name>
<dbReference type="PANTHER" id="PTHR28652:SF1">
    <property type="entry name" value="TRANSMEMBRANE PROTEIN 59-LIKE"/>
    <property type="match status" value="1"/>
</dbReference>
<dbReference type="Ensembl" id="ENSPKIT00000021875.1">
    <property type="protein sequence ID" value="ENSPKIP00000040849.1"/>
    <property type="gene ID" value="ENSPKIG00000017655.1"/>
</dbReference>
<feature type="chain" id="PRO_5017419798" evidence="10">
    <location>
        <begin position="26"/>
        <end position="368"/>
    </location>
</feature>
<dbReference type="Pfam" id="PF12280">
    <property type="entry name" value="BSMAP"/>
    <property type="match status" value="2"/>
</dbReference>
<accession>A0A3B3TDK7</accession>
<dbReference type="GO" id="GO:0000139">
    <property type="term" value="C:Golgi membrane"/>
    <property type="evidence" value="ECO:0007669"/>
    <property type="project" value="UniProtKB-SubCell"/>
</dbReference>
<dbReference type="CTD" id="25789"/>
<keyword evidence="5 9" id="KW-1133">Transmembrane helix</keyword>
<comment type="subcellular location">
    <subcellularLocation>
        <location evidence="1">Golgi apparatus membrane</location>
        <topology evidence="1">Single-pass type I membrane protein</topology>
    </subcellularLocation>
</comment>
<dbReference type="GO" id="GO:0048675">
    <property type="term" value="P:axon extension"/>
    <property type="evidence" value="ECO:0007669"/>
    <property type="project" value="Ensembl"/>
</dbReference>
<organism evidence="11 12">
    <name type="scientific">Paramormyrops kingsleyae</name>
    <dbReference type="NCBI Taxonomy" id="1676925"/>
    <lineage>
        <taxon>Eukaryota</taxon>
        <taxon>Metazoa</taxon>
        <taxon>Chordata</taxon>
        <taxon>Craniata</taxon>
        <taxon>Vertebrata</taxon>
        <taxon>Euteleostomi</taxon>
        <taxon>Actinopterygii</taxon>
        <taxon>Neopterygii</taxon>
        <taxon>Teleostei</taxon>
        <taxon>Osteoglossocephala</taxon>
        <taxon>Osteoglossomorpha</taxon>
        <taxon>Osteoglossiformes</taxon>
        <taxon>Mormyridae</taxon>
        <taxon>Paramormyrops</taxon>
    </lineage>
</organism>
<dbReference type="PANTHER" id="PTHR28652">
    <property type="entry name" value="TRANSMEMBRANE PROTEIN 59-LIKE PROTEIN"/>
    <property type="match status" value="1"/>
</dbReference>
<feature type="transmembrane region" description="Helical" evidence="9">
    <location>
        <begin position="284"/>
        <end position="308"/>
    </location>
</feature>
<evidence type="ECO:0000256" key="8">
    <source>
        <dbReference type="ARBA" id="ARBA00023180"/>
    </source>
</evidence>
<proteinExistence type="inferred from homology"/>
<reference evidence="11" key="2">
    <citation type="submission" date="2025-09" db="UniProtKB">
        <authorList>
            <consortium name="Ensembl"/>
        </authorList>
    </citation>
    <scope>IDENTIFICATION</scope>
</reference>
<keyword evidence="3 9" id="KW-0812">Transmembrane</keyword>
<evidence type="ECO:0000256" key="7">
    <source>
        <dbReference type="ARBA" id="ARBA00023136"/>
    </source>
</evidence>
<keyword evidence="4 10" id="KW-0732">Signal</keyword>
<evidence type="ECO:0000256" key="9">
    <source>
        <dbReference type="SAM" id="Phobius"/>
    </source>
</evidence>
<evidence type="ECO:0000256" key="2">
    <source>
        <dbReference type="ARBA" id="ARBA00009643"/>
    </source>
</evidence>
<dbReference type="AlphaFoldDB" id="A0A3B3TDK7"/>
<keyword evidence="7 9" id="KW-0472">Membrane</keyword>
<dbReference type="STRING" id="1676925.ENSPKIP00000040849"/>
<reference evidence="11" key="1">
    <citation type="submission" date="2025-08" db="UniProtKB">
        <authorList>
            <consortium name="Ensembl"/>
        </authorList>
    </citation>
    <scope>IDENTIFICATION</scope>
</reference>
<evidence type="ECO:0000256" key="1">
    <source>
        <dbReference type="ARBA" id="ARBA00004614"/>
    </source>
</evidence>
<evidence type="ECO:0000313" key="12">
    <source>
        <dbReference type="Proteomes" id="UP000261540"/>
    </source>
</evidence>
<evidence type="ECO:0000256" key="3">
    <source>
        <dbReference type="ARBA" id="ARBA00022692"/>
    </source>
</evidence>
<keyword evidence="12" id="KW-1185">Reference proteome</keyword>
<dbReference type="KEGG" id="pki:111860157"/>